<keyword evidence="2" id="KW-0326">Glycosidase</keyword>
<dbReference type="InterPro" id="IPR017853">
    <property type="entry name" value="GH"/>
</dbReference>
<protein>
    <recommendedName>
        <fullName evidence="3">GH26 domain-containing protein</fullName>
    </recommendedName>
</protein>
<keyword evidence="1" id="KW-0378">Hydrolase</keyword>
<evidence type="ECO:0000256" key="1">
    <source>
        <dbReference type="ARBA" id="ARBA00022801"/>
    </source>
</evidence>
<sequence>MGTGCQKIRRAVFSALWATNAIWVWSPHPAHETFENFYPGHTFVDWVGTTATNYGTVAPWRQWWSFREVIGSFYDRVSLYKVIDRLRIWFATRWRQLTRLVYGCARHPANGVPSDKSGGFLPQRQRYNDYVQIPRLHIPLRSGFGSRDQTGQPDLARR</sequence>
<feature type="domain" description="GH26" evidence="3">
    <location>
        <begin position="19"/>
        <end position="63"/>
    </location>
</feature>
<dbReference type="Pfam" id="PF02156">
    <property type="entry name" value="Glyco_hydro_26"/>
    <property type="match status" value="1"/>
</dbReference>
<evidence type="ECO:0000259" key="3">
    <source>
        <dbReference type="Pfam" id="PF02156"/>
    </source>
</evidence>
<name>A0ABP8KRT3_9BACT</name>
<comment type="caution">
    <text evidence="4">The sequence shown here is derived from an EMBL/GenBank/DDBJ whole genome shotgun (WGS) entry which is preliminary data.</text>
</comment>
<evidence type="ECO:0000256" key="2">
    <source>
        <dbReference type="ARBA" id="ARBA00023295"/>
    </source>
</evidence>
<gene>
    <name evidence="4" type="ORF">GCM10023187_42790</name>
</gene>
<keyword evidence="5" id="KW-1185">Reference proteome</keyword>
<dbReference type="EMBL" id="BAABHB010000011">
    <property type="protein sequence ID" value="GAA4413943.1"/>
    <property type="molecule type" value="Genomic_DNA"/>
</dbReference>
<dbReference type="SUPFAM" id="SSF51445">
    <property type="entry name" value="(Trans)glycosidases"/>
    <property type="match status" value="1"/>
</dbReference>
<organism evidence="4 5">
    <name type="scientific">Nibrella viscosa</name>
    <dbReference type="NCBI Taxonomy" id="1084524"/>
    <lineage>
        <taxon>Bacteria</taxon>
        <taxon>Pseudomonadati</taxon>
        <taxon>Bacteroidota</taxon>
        <taxon>Cytophagia</taxon>
        <taxon>Cytophagales</taxon>
        <taxon>Spirosomataceae</taxon>
        <taxon>Nibrella</taxon>
    </lineage>
</organism>
<proteinExistence type="predicted"/>
<accession>A0ABP8KRT3</accession>
<dbReference type="RefSeq" id="WP_345270030.1">
    <property type="nucleotide sequence ID" value="NZ_BAABHB010000011.1"/>
</dbReference>
<evidence type="ECO:0000313" key="5">
    <source>
        <dbReference type="Proteomes" id="UP001500936"/>
    </source>
</evidence>
<dbReference type="InterPro" id="IPR022790">
    <property type="entry name" value="GH26_dom"/>
</dbReference>
<evidence type="ECO:0000313" key="4">
    <source>
        <dbReference type="EMBL" id="GAA4413943.1"/>
    </source>
</evidence>
<dbReference type="Proteomes" id="UP001500936">
    <property type="component" value="Unassembled WGS sequence"/>
</dbReference>
<reference evidence="5" key="1">
    <citation type="journal article" date="2019" name="Int. J. Syst. Evol. Microbiol.">
        <title>The Global Catalogue of Microorganisms (GCM) 10K type strain sequencing project: providing services to taxonomists for standard genome sequencing and annotation.</title>
        <authorList>
            <consortium name="The Broad Institute Genomics Platform"/>
            <consortium name="The Broad Institute Genome Sequencing Center for Infectious Disease"/>
            <person name="Wu L."/>
            <person name="Ma J."/>
        </authorList>
    </citation>
    <scope>NUCLEOTIDE SEQUENCE [LARGE SCALE GENOMIC DNA]</scope>
    <source>
        <strain evidence="5">JCM 17925</strain>
    </source>
</reference>
<dbReference type="Gene3D" id="3.20.20.80">
    <property type="entry name" value="Glycosidases"/>
    <property type="match status" value="1"/>
</dbReference>